<dbReference type="Pfam" id="PF14467">
    <property type="entry name" value="DUF4426"/>
    <property type="match status" value="1"/>
</dbReference>
<name>A0ABS7TDB3_9GAMM</name>
<feature type="signal peptide" evidence="1">
    <location>
        <begin position="1"/>
        <end position="27"/>
    </location>
</feature>
<evidence type="ECO:0000256" key="1">
    <source>
        <dbReference type="SAM" id="SignalP"/>
    </source>
</evidence>
<gene>
    <name evidence="3" type="ORF">K7B09_05865</name>
</gene>
<proteinExistence type="predicted"/>
<dbReference type="Gene3D" id="2.60.40.3340">
    <property type="entry name" value="Domain of unknown function DUF4426"/>
    <property type="match status" value="1"/>
</dbReference>
<evidence type="ECO:0000259" key="2">
    <source>
        <dbReference type="Pfam" id="PF14467"/>
    </source>
</evidence>
<reference evidence="3" key="1">
    <citation type="submission" date="2021-09" db="EMBL/GenBank/DDBJ databases">
        <authorList>
            <person name="Wu T."/>
            <person name="Guo S.Z."/>
        </authorList>
    </citation>
    <scope>NUCLEOTIDE SEQUENCE</scope>
    <source>
        <strain evidence="3">RSS-23</strain>
    </source>
</reference>
<keyword evidence="4" id="KW-1185">Reference proteome</keyword>
<evidence type="ECO:0000313" key="3">
    <source>
        <dbReference type="EMBL" id="MBZ4185853.1"/>
    </source>
</evidence>
<dbReference type="RefSeq" id="WP_223627820.1">
    <property type="nucleotide sequence ID" value="NZ_JAIQDJ010000002.1"/>
</dbReference>
<feature type="chain" id="PRO_5046347990" evidence="1">
    <location>
        <begin position="28"/>
        <end position="161"/>
    </location>
</feature>
<dbReference type="InterPro" id="IPR025218">
    <property type="entry name" value="DUF4426"/>
</dbReference>
<sequence length="161" mass="16789">MATFYRYLASAFVVVLVGALDACSQGAAPTPAKPLNLSAAIHQAKVGDAVLQTQTVPLSSINAATAKHYGIDTTKEGVLWLVTVRDAAGNSLSPADLQLSATTSVLPDPPKPLSLRAIQTAGMTDYIGVVQANAPASVQFQLVAKRGTERSEVTTTVDLQR</sequence>
<organism evidence="3 4">
    <name type="scientific">Thermomonas beijingensis</name>
    <dbReference type="NCBI Taxonomy" id="2872701"/>
    <lineage>
        <taxon>Bacteria</taxon>
        <taxon>Pseudomonadati</taxon>
        <taxon>Pseudomonadota</taxon>
        <taxon>Gammaproteobacteria</taxon>
        <taxon>Lysobacterales</taxon>
        <taxon>Lysobacteraceae</taxon>
        <taxon>Thermomonas</taxon>
    </lineage>
</organism>
<protein>
    <submittedName>
        <fullName evidence="3">DUF4426 domain-containing protein</fullName>
    </submittedName>
</protein>
<evidence type="ECO:0000313" key="4">
    <source>
        <dbReference type="Proteomes" id="UP001430290"/>
    </source>
</evidence>
<accession>A0ABS7TDB3</accession>
<dbReference type="EMBL" id="JAIQDJ010000002">
    <property type="protein sequence ID" value="MBZ4185853.1"/>
    <property type="molecule type" value="Genomic_DNA"/>
</dbReference>
<comment type="caution">
    <text evidence="3">The sequence shown here is derived from an EMBL/GenBank/DDBJ whole genome shotgun (WGS) entry which is preliminary data.</text>
</comment>
<dbReference type="Proteomes" id="UP001430290">
    <property type="component" value="Unassembled WGS sequence"/>
</dbReference>
<keyword evidence="1" id="KW-0732">Signal</keyword>
<feature type="domain" description="DUF4426" evidence="2">
    <location>
        <begin position="45"/>
        <end position="151"/>
    </location>
</feature>